<organism evidence="1 2">
    <name type="scientific">Dermacentor silvarum</name>
    <name type="common">Tick</name>
    <dbReference type="NCBI Taxonomy" id="543639"/>
    <lineage>
        <taxon>Eukaryota</taxon>
        <taxon>Metazoa</taxon>
        <taxon>Ecdysozoa</taxon>
        <taxon>Arthropoda</taxon>
        <taxon>Chelicerata</taxon>
        <taxon>Arachnida</taxon>
        <taxon>Acari</taxon>
        <taxon>Parasitiformes</taxon>
        <taxon>Ixodida</taxon>
        <taxon>Ixodoidea</taxon>
        <taxon>Ixodidae</taxon>
        <taxon>Rhipicephalinae</taxon>
        <taxon>Dermacentor</taxon>
    </lineage>
</organism>
<evidence type="ECO:0000313" key="1">
    <source>
        <dbReference type="EMBL" id="KAH7959666.1"/>
    </source>
</evidence>
<evidence type="ECO:0000313" key="2">
    <source>
        <dbReference type="Proteomes" id="UP000821865"/>
    </source>
</evidence>
<reference evidence="1" key="1">
    <citation type="submission" date="2020-05" db="EMBL/GenBank/DDBJ databases">
        <title>Large-scale comparative analyses of tick genomes elucidate their genetic diversity and vector capacities.</title>
        <authorList>
            <person name="Jia N."/>
            <person name="Wang J."/>
            <person name="Shi W."/>
            <person name="Du L."/>
            <person name="Sun Y."/>
            <person name="Zhan W."/>
            <person name="Jiang J."/>
            <person name="Wang Q."/>
            <person name="Zhang B."/>
            <person name="Ji P."/>
            <person name="Sakyi L.B."/>
            <person name="Cui X."/>
            <person name="Yuan T."/>
            <person name="Jiang B."/>
            <person name="Yang W."/>
            <person name="Lam T.T.-Y."/>
            <person name="Chang Q."/>
            <person name="Ding S."/>
            <person name="Wang X."/>
            <person name="Zhu J."/>
            <person name="Ruan X."/>
            <person name="Zhao L."/>
            <person name="Wei J."/>
            <person name="Que T."/>
            <person name="Du C."/>
            <person name="Cheng J."/>
            <person name="Dai P."/>
            <person name="Han X."/>
            <person name="Huang E."/>
            <person name="Gao Y."/>
            <person name="Liu J."/>
            <person name="Shao H."/>
            <person name="Ye R."/>
            <person name="Li L."/>
            <person name="Wei W."/>
            <person name="Wang X."/>
            <person name="Wang C."/>
            <person name="Yang T."/>
            <person name="Huo Q."/>
            <person name="Li W."/>
            <person name="Guo W."/>
            <person name="Chen H."/>
            <person name="Zhou L."/>
            <person name="Ni X."/>
            <person name="Tian J."/>
            <person name="Zhou Y."/>
            <person name="Sheng Y."/>
            <person name="Liu T."/>
            <person name="Pan Y."/>
            <person name="Xia L."/>
            <person name="Li J."/>
            <person name="Zhao F."/>
            <person name="Cao W."/>
        </authorList>
    </citation>
    <scope>NUCLEOTIDE SEQUENCE</scope>
    <source>
        <strain evidence="1">Dsil-2018</strain>
    </source>
</reference>
<proteinExistence type="predicted"/>
<name>A0ACB8D5I9_DERSI</name>
<gene>
    <name evidence="1" type="ORF">HPB49_012848</name>
</gene>
<dbReference type="Proteomes" id="UP000821865">
    <property type="component" value="Chromosome 3"/>
</dbReference>
<protein>
    <submittedName>
        <fullName evidence="1">Uncharacterized protein</fullName>
    </submittedName>
</protein>
<keyword evidence="2" id="KW-1185">Reference proteome</keyword>
<accession>A0ACB8D5I9</accession>
<comment type="caution">
    <text evidence="1">The sequence shown here is derived from an EMBL/GenBank/DDBJ whole genome shotgun (WGS) entry which is preliminary data.</text>
</comment>
<sequence>MARQPVYETTLDLRLKQRYADQGLDRMAQSPQPVPTPRGSSSSGGGNPSIPIPATRDHGLAFKQASAAIDQSHPLPRSPISENPLAAPAGAVAVKPIIHAGVKALPTESVRRPRHSAHRNEAPLQNGSDCALQSFRASLSVDSLSNSSCDSLRKPEEKRGRLVAVAPLTLSLLHLGQAIYEAAGIRYDEREADTICPNNFQNIIVVSTLNQDHANKYQCIKTIKFNCKEYEVGAYETDPGRYS</sequence>
<dbReference type="EMBL" id="CM023472">
    <property type="protein sequence ID" value="KAH7959666.1"/>
    <property type="molecule type" value="Genomic_DNA"/>
</dbReference>